<keyword evidence="3" id="KW-1185">Reference proteome</keyword>
<evidence type="ECO:0000256" key="1">
    <source>
        <dbReference type="SAM" id="MobiDB-lite"/>
    </source>
</evidence>
<comment type="caution">
    <text evidence="2">The sequence shown here is derived from an EMBL/GenBank/DDBJ whole genome shotgun (WGS) entry which is preliminary data.</text>
</comment>
<feature type="region of interest" description="Disordered" evidence="1">
    <location>
        <begin position="122"/>
        <end position="161"/>
    </location>
</feature>
<gene>
    <name evidence="2" type="ORF">DVH24_001748</name>
</gene>
<name>A0A498I4T5_MALDO</name>
<proteinExistence type="predicted"/>
<dbReference type="Proteomes" id="UP000290289">
    <property type="component" value="Chromosome 13"/>
</dbReference>
<dbReference type="AlphaFoldDB" id="A0A498I4T5"/>
<reference evidence="2 3" key="1">
    <citation type="submission" date="2018-10" db="EMBL/GenBank/DDBJ databases">
        <title>A high-quality apple genome assembly.</title>
        <authorList>
            <person name="Hu J."/>
        </authorList>
    </citation>
    <scope>NUCLEOTIDE SEQUENCE [LARGE SCALE GENOMIC DNA]</scope>
    <source>
        <strain evidence="3">cv. HFTH1</strain>
        <tissue evidence="2">Young leaf</tissue>
    </source>
</reference>
<protein>
    <submittedName>
        <fullName evidence="2">Uncharacterized protein</fullName>
    </submittedName>
</protein>
<evidence type="ECO:0000313" key="3">
    <source>
        <dbReference type="Proteomes" id="UP000290289"/>
    </source>
</evidence>
<accession>A0A498I4T5</accession>
<evidence type="ECO:0000313" key="2">
    <source>
        <dbReference type="EMBL" id="RXH78230.1"/>
    </source>
</evidence>
<dbReference type="EMBL" id="RDQH01000339">
    <property type="protein sequence ID" value="RXH78230.1"/>
    <property type="molecule type" value="Genomic_DNA"/>
</dbReference>
<sequence length="161" mass="18454">MSSTTAPYSSPTMAILASSTSPLPASSIKSTTPRRSFWTWQSKEHSMLGQPCGADIIHLPPYVLAFRDPEAWANIYRAYKSKNGGAVRDRRKDQVRHQRIGEKPPWWRALIGQKALETAKCKLQSSNGGRIEQIEKRKRKEKSEKQKNKKQKREKKELCFL</sequence>
<organism evidence="2 3">
    <name type="scientific">Malus domestica</name>
    <name type="common">Apple</name>
    <name type="synonym">Pyrus malus</name>
    <dbReference type="NCBI Taxonomy" id="3750"/>
    <lineage>
        <taxon>Eukaryota</taxon>
        <taxon>Viridiplantae</taxon>
        <taxon>Streptophyta</taxon>
        <taxon>Embryophyta</taxon>
        <taxon>Tracheophyta</taxon>
        <taxon>Spermatophyta</taxon>
        <taxon>Magnoliopsida</taxon>
        <taxon>eudicotyledons</taxon>
        <taxon>Gunneridae</taxon>
        <taxon>Pentapetalae</taxon>
        <taxon>rosids</taxon>
        <taxon>fabids</taxon>
        <taxon>Rosales</taxon>
        <taxon>Rosaceae</taxon>
        <taxon>Amygdaloideae</taxon>
        <taxon>Maleae</taxon>
        <taxon>Malus</taxon>
    </lineage>
</organism>